<evidence type="ECO:0000313" key="2">
    <source>
        <dbReference type="Proteomes" id="UP000003163"/>
    </source>
</evidence>
<proteinExistence type="predicted"/>
<protein>
    <submittedName>
        <fullName evidence="1">Uncharacterized protein</fullName>
    </submittedName>
</protein>
<name>J8ZNJ3_EDHAE</name>
<comment type="caution">
    <text evidence="1">The sequence shown here is derived from an EMBL/GenBank/DDBJ whole genome shotgun (WGS) entry which is preliminary data.</text>
</comment>
<dbReference type="HOGENOM" id="CLU_1337497_0_0_1"/>
<sequence>MKTTANQYNIVSILKILSILMICVSSKTFTSKKPLSFVQICLIAFKKYFQPTERVIKKIQVSPIISDPVTRDGSYFSCKLETSTQKKIETSKSDIIKNINGYENTMNPDMKTDSIYQRVTKVDEKFEKTEDSQEIENSSMFTMFQNSKNSPSYYAFDKVDDIEFSNYHLSDEISVKSDSNISKVTVKPCGIQISGDTNSQSRSNE</sequence>
<reference evidence="2" key="2">
    <citation type="submission" date="2015-07" db="EMBL/GenBank/DDBJ databases">
        <title>Contrasting host-pathogen interactions and genome evolution in two generalist and specialist microsporidian pathogens of mosquitoes.</title>
        <authorList>
            <consortium name="The Broad Institute Genomics Platform"/>
            <consortium name="The Broad Institute Genome Sequencing Center for Infectious Disease"/>
            <person name="Cuomo C.A."/>
            <person name="Sanscrainte N.D."/>
            <person name="Goldberg J.M."/>
            <person name="Heiman D."/>
            <person name="Young S."/>
            <person name="Zeng Q."/>
            <person name="Becnel J.J."/>
            <person name="Birren B.W."/>
        </authorList>
    </citation>
    <scope>NUCLEOTIDE SEQUENCE [LARGE SCALE GENOMIC DNA]</scope>
    <source>
        <strain evidence="2">USNM 41457</strain>
    </source>
</reference>
<accession>J8ZNJ3</accession>
<gene>
    <name evidence="1" type="ORF">EDEG_04042</name>
</gene>
<dbReference type="AlphaFoldDB" id="J8ZNJ3"/>
<evidence type="ECO:0000313" key="1">
    <source>
        <dbReference type="EMBL" id="EJW01253.1"/>
    </source>
</evidence>
<dbReference type="EMBL" id="AFBI03000213">
    <property type="protein sequence ID" value="EJW01253.1"/>
    <property type="molecule type" value="Genomic_DNA"/>
</dbReference>
<dbReference type="Proteomes" id="UP000003163">
    <property type="component" value="Unassembled WGS sequence"/>
</dbReference>
<dbReference type="VEuPathDB" id="MicrosporidiaDB:EDEG_04042"/>
<dbReference type="InParanoid" id="J8ZNJ3"/>
<reference evidence="1 2" key="1">
    <citation type="submission" date="2011-08" db="EMBL/GenBank/DDBJ databases">
        <authorList>
            <person name="Liu Z.J."/>
            <person name="Shi F.L."/>
            <person name="Lu J.Q."/>
            <person name="Li M."/>
            <person name="Wang Z.L."/>
        </authorList>
    </citation>
    <scope>NUCLEOTIDE SEQUENCE [LARGE SCALE GENOMIC DNA]</scope>
    <source>
        <strain evidence="1 2">USNM 41457</strain>
    </source>
</reference>
<keyword evidence="2" id="KW-1185">Reference proteome</keyword>
<organism evidence="1 2">
    <name type="scientific">Edhazardia aedis (strain USNM 41457)</name>
    <name type="common">Microsporidian parasite</name>
    <dbReference type="NCBI Taxonomy" id="1003232"/>
    <lineage>
        <taxon>Eukaryota</taxon>
        <taxon>Fungi</taxon>
        <taxon>Fungi incertae sedis</taxon>
        <taxon>Microsporidia</taxon>
        <taxon>Edhazardia</taxon>
    </lineage>
</organism>